<reference key="2">
    <citation type="submission" date="2011-04" db="EMBL/GenBank/DDBJ databases">
        <title>Complete sequence of chromosome of Haliscomenobacter hydrossis DSM 1100.</title>
        <authorList>
            <consortium name="US DOE Joint Genome Institute (JGI-PGF)"/>
            <person name="Lucas S."/>
            <person name="Han J."/>
            <person name="Lapidus A."/>
            <person name="Bruce D."/>
            <person name="Goodwin L."/>
            <person name="Pitluck S."/>
            <person name="Peters L."/>
            <person name="Kyrpides N."/>
            <person name="Mavromatis K."/>
            <person name="Ivanova N."/>
            <person name="Ovchinnikova G."/>
            <person name="Pagani I."/>
            <person name="Daligault H."/>
            <person name="Detter J.C."/>
            <person name="Han C."/>
            <person name="Land M."/>
            <person name="Hauser L."/>
            <person name="Markowitz V."/>
            <person name="Cheng J.-F."/>
            <person name="Hugenholtz P."/>
            <person name="Woyke T."/>
            <person name="Wu D."/>
            <person name="Verbarg S."/>
            <person name="Frueling A."/>
            <person name="Brambilla E."/>
            <person name="Klenk H.-P."/>
            <person name="Eisen J.A."/>
        </authorList>
    </citation>
    <scope>NUCLEOTIDE SEQUENCE</scope>
    <source>
        <strain>DSM 1100</strain>
    </source>
</reference>
<protein>
    <submittedName>
        <fullName evidence="1">Uncharacterized protein</fullName>
    </submittedName>
</protein>
<keyword evidence="2" id="KW-1185">Reference proteome</keyword>
<name>F4L5N3_HALH1</name>
<dbReference type="EMBL" id="CP002691">
    <property type="protein sequence ID" value="AEE51868.1"/>
    <property type="molecule type" value="Genomic_DNA"/>
</dbReference>
<dbReference type="Proteomes" id="UP000008461">
    <property type="component" value="Chromosome"/>
</dbReference>
<dbReference type="AlphaFoldDB" id="F4L5N3"/>
<organism evidence="1 2">
    <name type="scientific">Haliscomenobacter hydrossis (strain ATCC 27775 / DSM 1100 / LMG 10767 / O)</name>
    <dbReference type="NCBI Taxonomy" id="760192"/>
    <lineage>
        <taxon>Bacteria</taxon>
        <taxon>Pseudomonadati</taxon>
        <taxon>Bacteroidota</taxon>
        <taxon>Saprospiria</taxon>
        <taxon>Saprospirales</taxon>
        <taxon>Haliscomenobacteraceae</taxon>
        <taxon>Haliscomenobacter</taxon>
    </lineage>
</organism>
<sequence>MKNKLHKPILASFFLPLLLLFSVYKPLGVNEQGLKTTHFDFLKASSYAVLNSVVERHDYSKIVDLTFPALDTEAGKLVAVLQQKYGSSISNFKVYEFGMYAPSVYAGKSLEFEQAFSDFDAQYSGASGNPYLLIARQLQGSGISMRFKVKLKLPFQAPLTAAAQATLESDFAEICEDAIDDAYSGTSALVGLAEAAGIEKLTKILTNWSPGQTLPQDNLDELLDAKGFSAFPVACQGIELDPSQVSSNRSVKDYAGVLIPTQAGTPGANRPNLRSGKMKMADFLDQQADALAEAMGLLSGMSIQFILTSDNNYGTSDWSAAESTFNQQNGFTLWLNFSAELKDGKLICKEVFVGGELNATDAEIDQILQEKKDKYASQGNEQIAKIPWSAHDNWLFKKSGDDFAYNYQPVFGFGVTCGVVDAVVEQFNLIAFLGQLAVEAGKYIFATHCENIATSLNFIADYILYSSALEKKLKLTAEKINRQAKKIKADLQLINGLWETLKNFDPVAFVKEFVEDLKKTFGIIFGPDDRERGYTIGKTIGDLVIEWVTAGVGKATNVLFKRFGDAIRNGPKGIKSTIDDAIVGNETRKSNCRSLLGCFVAGTLVSTPLGAIPIEQFNPEPPVRLEASTSFSFAAGDELKNTLAVDQGVWAYAPPAQDSSDWIDIDYETEITPENWRWLKFAYTKPDSSISQVYLRRSLWWMVKHQANQSGDQVFLSLPDMGIRGLGRLEAILPSYLDTRKVPVQREGDFVVSPVTGFFTHESTDVWDFYFTGLKEPVSGTSNHPFYSLDRKKYVAAGDLTIGEEIKNREGSGVQFLLKRGSKEKTRWVYNIEVWRRHNYLISESQLLVHNACYYTPDLDEWVKKRPIQIKNFDKRGKTVKHGKYNVPFDEYGFPDFSEYAKKSVTFDYDELVGENGVDFRKANFEVFGKKTDDAHLTHFPNHTWHHHQDTRTLLLVPRDLNTASFGGIPHTGGAAIIRYNRGKSDKIEFK</sequence>
<dbReference type="eggNOG" id="COG1372">
    <property type="taxonomic scope" value="Bacteria"/>
</dbReference>
<dbReference type="Pfam" id="PF14414">
    <property type="entry name" value="WHH"/>
    <property type="match status" value="1"/>
</dbReference>
<dbReference type="Gene3D" id="2.170.16.10">
    <property type="entry name" value="Hedgehog/Intein (Hint) domain"/>
    <property type="match status" value="1"/>
</dbReference>
<evidence type="ECO:0000313" key="1">
    <source>
        <dbReference type="EMBL" id="AEE51868.1"/>
    </source>
</evidence>
<dbReference type="STRING" id="760192.Halhy_4020"/>
<gene>
    <name evidence="1" type="ordered locus">Halhy_4020</name>
</gene>
<dbReference type="InterPro" id="IPR032869">
    <property type="entry name" value="WHH_dom_containing"/>
</dbReference>
<dbReference type="SUPFAM" id="SSF51294">
    <property type="entry name" value="Hedgehog/intein (Hint) domain"/>
    <property type="match status" value="1"/>
</dbReference>
<evidence type="ECO:0000313" key="2">
    <source>
        <dbReference type="Proteomes" id="UP000008461"/>
    </source>
</evidence>
<dbReference type="RefSeq" id="WP_013766406.1">
    <property type="nucleotide sequence ID" value="NC_015510.1"/>
</dbReference>
<dbReference type="InterPro" id="IPR030934">
    <property type="entry name" value="Intein_C"/>
</dbReference>
<accession>F4L5N3</accession>
<proteinExistence type="predicted"/>
<dbReference type="InterPro" id="IPR036844">
    <property type="entry name" value="Hint_dom_sf"/>
</dbReference>
<dbReference type="KEGG" id="hhy:Halhy_4020"/>
<dbReference type="PROSITE" id="PS50818">
    <property type="entry name" value="INTEIN_C_TER"/>
    <property type="match status" value="1"/>
</dbReference>
<dbReference type="HOGENOM" id="CLU_301437_0_0_10"/>
<reference evidence="1 2" key="1">
    <citation type="journal article" date="2011" name="Stand. Genomic Sci.">
        <title>Complete genome sequence of Haliscomenobacter hydrossis type strain (O).</title>
        <authorList>
            <consortium name="US DOE Joint Genome Institute (JGI-PGF)"/>
            <person name="Daligault H."/>
            <person name="Lapidus A."/>
            <person name="Zeytun A."/>
            <person name="Nolan M."/>
            <person name="Lucas S."/>
            <person name="Del Rio T.G."/>
            <person name="Tice H."/>
            <person name="Cheng J.F."/>
            <person name="Tapia R."/>
            <person name="Han C."/>
            <person name="Goodwin L."/>
            <person name="Pitluck S."/>
            <person name="Liolios K."/>
            <person name="Pagani I."/>
            <person name="Ivanova N."/>
            <person name="Huntemann M."/>
            <person name="Mavromatis K."/>
            <person name="Mikhailova N."/>
            <person name="Pati A."/>
            <person name="Chen A."/>
            <person name="Palaniappan K."/>
            <person name="Land M."/>
            <person name="Hauser L."/>
            <person name="Brambilla E.M."/>
            <person name="Rohde M."/>
            <person name="Verbarg S."/>
            <person name="Goker M."/>
            <person name="Bristow J."/>
            <person name="Eisen J.A."/>
            <person name="Markowitz V."/>
            <person name="Hugenholtz P."/>
            <person name="Kyrpides N.C."/>
            <person name="Klenk H.P."/>
            <person name="Woyke T."/>
        </authorList>
    </citation>
    <scope>NUCLEOTIDE SEQUENCE [LARGE SCALE GENOMIC DNA]</scope>
    <source>
        <strain evidence="2">ATCC 27775 / DSM 1100 / LMG 10767 / O</strain>
    </source>
</reference>